<dbReference type="Proteomes" id="UP000256869">
    <property type="component" value="Unassembled WGS sequence"/>
</dbReference>
<gene>
    <name evidence="2" type="ORF">DFP95_10371</name>
</gene>
<feature type="domain" description="Gamma-glutamylcyclotransferase AIG2-like" evidence="1">
    <location>
        <begin position="2"/>
        <end position="79"/>
    </location>
</feature>
<keyword evidence="2" id="KW-0808">Transferase</keyword>
<keyword evidence="3" id="KW-1185">Reference proteome</keyword>
<dbReference type="SUPFAM" id="SSF110857">
    <property type="entry name" value="Gamma-glutamyl cyclotransferase-like"/>
    <property type="match status" value="1"/>
</dbReference>
<protein>
    <submittedName>
        <fullName evidence="2">Gamma-glutamyl AIG2-like cyclotransferase</fullName>
    </submittedName>
</protein>
<evidence type="ECO:0000313" key="3">
    <source>
        <dbReference type="Proteomes" id="UP000256869"/>
    </source>
</evidence>
<dbReference type="Pfam" id="PF06094">
    <property type="entry name" value="GGACT"/>
    <property type="match status" value="1"/>
</dbReference>
<comment type="caution">
    <text evidence="2">The sequence shown here is derived from an EMBL/GenBank/DDBJ whole genome shotgun (WGS) entry which is preliminary data.</text>
</comment>
<evidence type="ECO:0000259" key="1">
    <source>
        <dbReference type="Pfam" id="PF06094"/>
    </source>
</evidence>
<dbReference type="InterPro" id="IPR009288">
    <property type="entry name" value="AIG2-like_dom"/>
</dbReference>
<dbReference type="GO" id="GO:0016740">
    <property type="term" value="F:transferase activity"/>
    <property type="evidence" value="ECO:0007669"/>
    <property type="project" value="UniProtKB-KW"/>
</dbReference>
<dbReference type="InterPro" id="IPR036568">
    <property type="entry name" value="GGCT-like_sf"/>
</dbReference>
<organism evidence="2 3">
    <name type="scientific">Cohnella lupini</name>
    <dbReference type="NCBI Taxonomy" id="1294267"/>
    <lineage>
        <taxon>Bacteria</taxon>
        <taxon>Bacillati</taxon>
        <taxon>Bacillota</taxon>
        <taxon>Bacilli</taxon>
        <taxon>Bacillales</taxon>
        <taxon>Paenibacillaceae</taxon>
        <taxon>Cohnella</taxon>
    </lineage>
</organism>
<name>A0A3D9IPY7_9BACL</name>
<dbReference type="Gene3D" id="3.10.490.10">
    <property type="entry name" value="Gamma-glutamyl cyclotransferase-like"/>
    <property type="match status" value="1"/>
</dbReference>
<dbReference type="InterPro" id="IPR013024">
    <property type="entry name" value="GGCT-like"/>
</dbReference>
<proteinExistence type="predicted"/>
<evidence type="ECO:0000313" key="2">
    <source>
        <dbReference type="EMBL" id="RED63831.1"/>
    </source>
</evidence>
<accession>A0A3D9IPY7</accession>
<dbReference type="EMBL" id="QRDY01000003">
    <property type="protein sequence ID" value="RED63831.1"/>
    <property type="molecule type" value="Genomic_DNA"/>
</dbReference>
<dbReference type="CDD" id="cd06661">
    <property type="entry name" value="GGCT_like"/>
    <property type="match status" value="1"/>
</dbReference>
<reference evidence="2 3" key="1">
    <citation type="submission" date="2018-07" db="EMBL/GenBank/DDBJ databases">
        <title>Genomic Encyclopedia of Type Strains, Phase III (KMG-III): the genomes of soil and plant-associated and newly described type strains.</title>
        <authorList>
            <person name="Whitman W."/>
        </authorList>
    </citation>
    <scope>NUCLEOTIDE SEQUENCE [LARGE SCALE GENOMIC DNA]</scope>
    <source>
        <strain evidence="2 3">CECT 8236</strain>
    </source>
</reference>
<sequence length="89" mass="10021">MGEYPALLLGGKRFVRGVWMDVLRDGLPALDELEGFIGIEESNDYDRVWITDADESAKSGWTYVWAESRGFPFFDGEWWPDSADGRAGA</sequence>
<dbReference type="AlphaFoldDB" id="A0A3D9IPY7"/>